<dbReference type="OrthoDB" id="111654at2759"/>
<gene>
    <name evidence="1" type="ORF">PHPALM_29042</name>
</gene>
<evidence type="ECO:0000313" key="2">
    <source>
        <dbReference type="Proteomes" id="UP000237271"/>
    </source>
</evidence>
<organism evidence="1 2">
    <name type="scientific">Phytophthora palmivora</name>
    <dbReference type="NCBI Taxonomy" id="4796"/>
    <lineage>
        <taxon>Eukaryota</taxon>
        <taxon>Sar</taxon>
        <taxon>Stramenopiles</taxon>
        <taxon>Oomycota</taxon>
        <taxon>Peronosporomycetes</taxon>
        <taxon>Peronosporales</taxon>
        <taxon>Peronosporaceae</taxon>
        <taxon>Phytophthora</taxon>
    </lineage>
</organism>
<proteinExistence type="predicted"/>
<protein>
    <submittedName>
        <fullName evidence="1">Uncharacterized protein</fullName>
    </submittedName>
</protein>
<keyword evidence="2" id="KW-1185">Reference proteome</keyword>
<sequence length="153" mass="17321">MIKDLKGKKQVSETQMAQIEQFVARHLGKVKRLFDDGQLKPDQYELMCWRCLREHRNVDTIQRGEWMNGAKSSGALRSPGKRFLETAAECNRLVNERDKVNWAKTSMPLCGLDVGSNGKWESVQLSKELQGIVARYSEDSSEGYNETGHSGSV</sequence>
<evidence type="ECO:0000313" key="1">
    <source>
        <dbReference type="EMBL" id="POM61877.1"/>
    </source>
</evidence>
<comment type="caution">
    <text evidence="1">The sequence shown here is derived from an EMBL/GenBank/DDBJ whole genome shotgun (WGS) entry which is preliminary data.</text>
</comment>
<accession>A0A2P4X8J7</accession>
<dbReference type="EMBL" id="NCKW01015752">
    <property type="protein sequence ID" value="POM61877.1"/>
    <property type="molecule type" value="Genomic_DNA"/>
</dbReference>
<reference evidence="1 2" key="1">
    <citation type="journal article" date="2017" name="Genome Biol. Evol.">
        <title>Phytophthora megakarya and P. palmivora, closely related causal agents of cacao black pod rot, underwent increases in genome sizes and gene numbers by different mechanisms.</title>
        <authorList>
            <person name="Ali S.S."/>
            <person name="Shao J."/>
            <person name="Lary D.J."/>
            <person name="Kronmiller B."/>
            <person name="Shen D."/>
            <person name="Strem M.D."/>
            <person name="Amoako-Attah I."/>
            <person name="Akrofi A.Y."/>
            <person name="Begoude B.A."/>
            <person name="Ten Hoopen G.M."/>
            <person name="Coulibaly K."/>
            <person name="Kebe B.I."/>
            <person name="Melnick R.L."/>
            <person name="Guiltinan M.J."/>
            <person name="Tyler B.M."/>
            <person name="Meinhardt L.W."/>
            <person name="Bailey B.A."/>
        </authorList>
    </citation>
    <scope>NUCLEOTIDE SEQUENCE [LARGE SCALE GENOMIC DNA]</scope>
    <source>
        <strain evidence="2">sbr112.9</strain>
    </source>
</reference>
<dbReference type="Proteomes" id="UP000237271">
    <property type="component" value="Unassembled WGS sequence"/>
</dbReference>
<dbReference type="AlphaFoldDB" id="A0A2P4X8J7"/>
<name>A0A2P4X8J7_9STRA</name>